<evidence type="ECO:0000259" key="1">
    <source>
        <dbReference type="Pfam" id="PF07727"/>
    </source>
</evidence>
<reference evidence="3 4" key="1">
    <citation type="submission" date="2024-01" db="EMBL/GenBank/DDBJ databases">
        <title>The complete chloroplast genome sequence of Lithospermum erythrorhizon: insights into the phylogenetic relationship among Boraginaceae species and the maternal lineages of purple gromwells.</title>
        <authorList>
            <person name="Okada T."/>
            <person name="Watanabe K."/>
        </authorList>
    </citation>
    <scope>NUCLEOTIDE SEQUENCE [LARGE SCALE GENOMIC DNA]</scope>
</reference>
<name>A0AAV3PLC8_LITER</name>
<dbReference type="EMBL" id="BAABME010001841">
    <property type="protein sequence ID" value="GAA0151727.1"/>
    <property type="molecule type" value="Genomic_DNA"/>
</dbReference>
<dbReference type="InterPro" id="IPR025724">
    <property type="entry name" value="GAG-pre-integrase_dom"/>
</dbReference>
<accession>A0AAV3PLC8</accession>
<evidence type="ECO:0000313" key="4">
    <source>
        <dbReference type="Proteomes" id="UP001454036"/>
    </source>
</evidence>
<evidence type="ECO:0000259" key="2">
    <source>
        <dbReference type="Pfam" id="PF13976"/>
    </source>
</evidence>
<dbReference type="InterPro" id="IPR013103">
    <property type="entry name" value="RVT_2"/>
</dbReference>
<feature type="domain" description="GAG-pre-integrase" evidence="2">
    <location>
        <begin position="3"/>
        <end position="42"/>
    </location>
</feature>
<keyword evidence="4" id="KW-1185">Reference proteome</keyword>
<evidence type="ECO:0000313" key="3">
    <source>
        <dbReference type="EMBL" id="GAA0151727.1"/>
    </source>
</evidence>
<gene>
    <name evidence="3" type="ORF">LIER_10382</name>
</gene>
<evidence type="ECO:0008006" key="5">
    <source>
        <dbReference type="Google" id="ProtNLM"/>
    </source>
</evidence>
<sequence>MPIWHHRLGHPNYRTLRSISRMFPFSSKFVSGQSCKSCPMGKLSKVSLSLSNKRNTKPLELIFSDLWANQQPLWHLAMGDEINAMIRTNTWSLVPSDPSMNVVGCQWVFRLKRDSTGNVIRRRAHLVAKGNHQLAGVSSCLRVSTIQSRHLLVCFLSCRYLFGDVVYVDDILVTGNRVSEVDSFIAALSSRFVTRDLGEFSFFLGIEAIKQSD</sequence>
<protein>
    <recommendedName>
        <fullName evidence="5">Mitochondrial protein</fullName>
    </recommendedName>
</protein>
<dbReference type="Proteomes" id="UP001454036">
    <property type="component" value="Unassembled WGS sequence"/>
</dbReference>
<organism evidence="3 4">
    <name type="scientific">Lithospermum erythrorhizon</name>
    <name type="common">Purple gromwell</name>
    <name type="synonym">Lithospermum officinale var. erythrorhizon</name>
    <dbReference type="NCBI Taxonomy" id="34254"/>
    <lineage>
        <taxon>Eukaryota</taxon>
        <taxon>Viridiplantae</taxon>
        <taxon>Streptophyta</taxon>
        <taxon>Embryophyta</taxon>
        <taxon>Tracheophyta</taxon>
        <taxon>Spermatophyta</taxon>
        <taxon>Magnoliopsida</taxon>
        <taxon>eudicotyledons</taxon>
        <taxon>Gunneridae</taxon>
        <taxon>Pentapetalae</taxon>
        <taxon>asterids</taxon>
        <taxon>lamiids</taxon>
        <taxon>Boraginales</taxon>
        <taxon>Boraginaceae</taxon>
        <taxon>Boraginoideae</taxon>
        <taxon>Lithospermeae</taxon>
        <taxon>Lithospermum</taxon>
    </lineage>
</organism>
<dbReference type="Pfam" id="PF07727">
    <property type="entry name" value="RVT_2"/>
    <property type="match status" value="1"/>
</dbReference>
<dbReference type="Pfam" id="PF13976">
    <property type="entry name" value="gag_pre-integrs"/>
    <property type="match status" value="1"/>
</dbReference>
<proteinExistence type="predicted"/>
<comment type="caution">
    <text evidence="3">The sequence shown here is derived from an EMBL/GenBank/DDBJ whole genome shotgun (WGS) entry which is preliminary data.</text>
</comment>
<feature type="domain" description="Reverse transcriptase Ty1/copia-type" evidence="1">
    <location>
        <begin position="166"/>
        <end position="211"/>
    </location>
</feature>
<dbReference type="AlphaFoldDB" id="A0AAV3PLC8"/>